<accession>U5CN90</accession>
<evidence type="ECO:0000313" key="1">
    <source>
        <dbReference type="EMBL" id="ERM91463.1"/>
    </source>
</evidence>
<gene>
    <name evidence="1" type="ORF">O163_10370</name>
</gene>
<dbReference type="EMBL" id="AXDC01000030">
    <property type="protein sequence ID" value="ERM91463.1"/>
    <property type="molecule type" value="Genomic_DNA"/>
</dbReference>
<dbReference type="AlphaFoldDB" id="U5CN90"/>
<comment type="caution">
    <text evidence="1">The sequence shown here is derived from an EMBL/GenBank/DDBJ whole genome shotgun (WGS) entry which is preliminary data.</text>
</comment>
<reference evidence="1 2" key="1">
    <citation type="journal article" date="2013" name="Genome Announc.">
        <title>Draft Genome Sequence of an Anaerobic and Extremophilic Bacterium, Caldanaerobacter yonseiensis, Isolated from a Geothermal Hot Stream.</title>
        <authorList>
            <person name="Lee S.J."/>
            <person name="Lee Y.J."/>
            <person name="Park G.S."/>
            <person name="Kim B.C."/>
            <person name="Lee S.J."/>
            <person name="Shin J.H."/>
            <person name="Lee D.W."/>
        </authorList>
    </citation>
    <scope>NUCLEOTIDE SEQUENCE [LARGE SCALE GENOMIC DNA]</scope>
    <source>
        <strain evidence="1 2">KB-1</strain>
    </source>
</reference>
<proteinExistence type="predicted"/>
<sequence length="36" mass="4168">MIVNFGAYKISDEDLEVIAFTNQSVMNLDTVYRLEK</sequence>
<protein>
    <submittedName>
        <fullName evidence="1">Uncharacterized protein</fullName>
    </submittedName>
</protein>
<dbReference type="Proteomes" id="UP000016856">
    <property type="component" value="Unassembled WGS sequence"/>
</dbReference>
<evidence type="ECO:0000313" key="2">
    <source>
        <dbReference type="Proteomes" id="UP000016856"/>
    </source>
</evidence>
<name>U5CN90_CALSX</name>
<organism evidence="1 2">
    <name type="scientific">Caldanaerobacter subterraneus subsp. yonseiensis KB-1</name>
    <dbReference type="NCBI Taxonomy" id="1388761"/>
    <lineage>
        <taxon>Bacteria</taxon>
        <taxon>Bacillati</taxon>
        <taxon>Bacillota</taxon>
        <taxon>Clostridia</taxon>
        <taxon>Thermoanaerobacterales</taxon>
        <taxon>Thermoanaerobacteraceae</taxon>
        <taxon>Caldanaerobacter</taxon>
    </lineage>
</organism>